<dbReference type="EMBL" id="JAVDYB010000001">
    <property type="protein sequence ID" value="MDR7275174.1"/>
    <property type="molecule type" value="Genomic_DNA"/>
</dbReference>
<protein>
    <submittedName>
        <fullName evidence="2">ABC-type Mn2+/Zn2+ transport system permease subunit</fullName>
    </submittedName>
</protein>
<organism evidence="2 3">
    <name type="scientific">Catenuloplanes atrovinosus</name>
    <dbReference type="NCBI Taxonomy" id="137266"/>
    <lineage>
        <taxon>Bacteria</taxon>
        <taxon>Bacillati</taxon>
        <taxon>Actinomycetota</taxon>
        <taxon>Actinomycetes</taxon>
        <taxon>Micromonosporales</taxon>
        <taxon>Micromonosporaceae</taxon>
        <taxon>Catenuloplanes</taxon>
    </lineage>
</organism>
<dbReference type="AlphaFoldDB" id="A0AAE4C9U9"/>
<reference evidence="2" key="1">
    <citation type="submission" date="2023-07" db="EMBL/GenBank/DDBJ databases">
        <title>Sequencing the genomes of 1000 actinobacteria strains.</title>
        <authorList>
            <person name="Klenk H.-P."/>
        </authorList>
    </citation>
    <scope>NUCLEOTIDE SEQUENCE</scope>
    <source>
        <strain evidence="2">DSM 44707</strain>
    </source>
</reference>
<feature type="transmembrane region" description="Helical" evidence="1">
    <location>
        <begin position="166"/>
        <end position="187"/>
    </location>
</feature>
<evidence type="ECO:0000313" key="2">
    <source>
        <dbReference type="EMBL" id="MDR7275174.1"/>
    </source>
</evidence>
<gene>
    <name evidence="2" type="ORF">J2S41_001952</name>
</gene>
<feature type="transmembrane region" description="Helical" evidence="1">
    <location>
        <begin position="59"/>
        <end position="82"/>
    </location>
</feature>
<keyword evidence="1" id="KW-1133">Transmembrane helix</keyword>
<proteinExistence type="predicted"/>
<keyword evidence="1" id="KW-0472">Membrane</keyword>
<evidence type="ECO:0000256" key="1">
    <source>
        <dbReference type="SAM" id="Phobius"/>
    </source>
</evidence>
<feature type="transmembrane region" description="Helical" evidence="1">
    <location>
        <begin position="29"/>
        <end position="47"/>
    </location>
</feature>
<name>A0AAE4C9U9_9ACTN</name>
<dbReference type="RefSeq" id="WP_310365807.1">
    <property type="nucleotide sequence ID" value="NZ_JAVDYB010000001.1"/>
</dbReference>
<accession>A0AAE4C9U9</accession>
<dbReference type="Proteomes" id="UP001183643">
    <property type="component" value="Unassembled WGS sequence"/>
</dbReference>
<evidence type="ECO:0000313" key="3">
    <source>
        <dbReference type="Proteomes" id="UP001183643"/>
    </source>
</evidence>
<keyword evidence="3" id="KW-1185">Reference proteome</keyword>
<sequence>MSWSGAAEVIGSGCDALDWSPIGSAASHSQLAGVVAGLVFAAIIVIVERPSATARPTEALTMFLAGFFTFALDSFLFAVIAGDRTCARAWTETMIGAGLLGYGAVSLFVGIAWLLYERGLGDTVPFRVTRVIVYALVIIEVAQLNATARDYLRDIRPAGDGAWLDGLLTVGLVIGLAVIAGHAVLAARLCGWARRSVGVSAYVAIGYALASALAFGLLTVVPASYWSTEADPVSYVSVTLGSIVLPSFVVIIQLLALPHRNTGP</sequence>
<comment type="caution">
    <text evidence="2">The sequence shown here is derived from an EMBL/GenBank/DDBJ whole genome shotgun (WGS) entry which is preliminary data.</text>
</comment>
<keyword evidence="1" id="KW-0812">Transmembrane</keyword>
<feature type="transmembrane region" description="Helical" evidence="1">
    <location>
        <begin position="199"/>
        <end position="221"/>
    </location>
</feature>
<feature type="transmembrane region" description="Helical" evidence="1">
    <location>
        <begin position="233"/>
        <end position="257"/>
    </location>
</feature>
<feature type="transmembrane region" description="Helical" evidence="1">
    <location>
        <begin position="94"/>
        <end position="116"/>
    </location>
</feature>
<feature type="transmembrane region" description="Helical" evidence="1">
    <location>
        <begin position="128"/>
        <end position="146"/>
    </location>
</feature>